<dbReference type="GO" id="GO:0005524">
    <property type="term" value="F:ATP binding"/>
    <property type="evidence" value="ECO:0007669"/>
    <property type="project" value="UniProtKB-KW"/>
</dbReference>
<dbReference type="InterPro" id="IPR003439">
    <property type="entry name" value="ABC_transporter-like_ATP-bd"/>
</dbReference>
<dbReference type="PROSITE" id="PS00211">
    <property type="entry name" value="ABC_TRANSPORTER_1"/>
    <property type="match status" value="1"/>
</dbReference>
<dbReference type="FunFam" id="3.40.50.300:FF:000032">
    <property type="entry name" value="Export ABC transporter ATP-binding protein"/>
    <property type="match status" value="1"/>
</dbReference>
<dbReference type="CDD" id="cd03255">
    <property type="entry name" value="ABC_MJ0796_LolCDE_FtsE"/>
    <property type="match status" value="1"/>
</dbReference>
<organism evidence="6 7">
    <name type="scientific">Vibrio marinisediminis</name>
    <dbReference type="NCBI Taxonomy" id="2758441"/>
    <lineage>
        <taxon>Bacteria</taxon>
        <taxon>Pseudomonadati</taxon>
        <taxon>Pseudomonadota</taxon>
        <taxon>Gammaproteobacteria</taxon>
        <taxon>Vibrionales</taxon>
        <taxon>Vibrionaceae</taxon>
        <taxon>Vibrio</taxon>
    </lineage>
</organism>
<dbReference type="GO" id="GO:1902495">
    <property type="term" value="C:transmembrane transporter complex"/>
    <property type="evidence" value="ECO:0007669"/>
    <property type="project" value="UniProtKB-ARBA"/>
</dbReference>
<comment type="caution">
    <text evidence="6">The sequence shown here is derived from an EMBL/GenBank/DDBJ whole genome shotgun (WGS) entry which is preliminary data.</text>
</comment>
<dbReference type="Gene3D" id="3.40.50.300">
    <property type="entry name" value="P-loop containing nucleotide triphosphate hydrolases"/>
    <property type="match status" value="1"/>
</dbReference>
<dbReference type="GO" id="GO:0005886">
    <property type="term" value="C:plasma membrane"/>
    <property type="evidence" value="ECO:0007669"/>
    <property type="project" value="TreeGrafter"/>
</dbReference>
<dbReference type="GO" id="GO:0016887">
    <property type="term" value="F:ATP hydrolysis activity"/>
    <property type="evidence" value="ECO:0007669"/>
    <property type="project" value="InterPro"/>
</dbReference>
<dbReference type="Proteomes" id="UP000571701">
    <property type="component" value="Unassembled WGS sequence"/>
</dbReference>
<comment type="similarity">
    <text evidence="4">Belongs to the ABC transporter superfamily. Macrolide exporter (TC 3.A.1.122) family.</text>
</comment>
<name>A0A7W2FPD8_9VIBR</name>
<dbReference type="PROSITE" id="PS50893">
    <property type="entry name" value="ABC_TRANSPORTER_2"/>
    <property type="match status" value="1"/>
</dbReference>
<evidence type="ECO:0000256" key="4">
    <source>
        <dbReference type="ARBA" id="ARBA00038388"/>
    </source>
</evidence>
<keyword evidence="3 6" id="KW-0067">ATP-binding</keyword>
<reference evidence="6 7" key="1">
    <citation type="submission" date="2020-07" db="EMBL/GenBank/DDBJ databases">
        <title>Vibrio marinisediminis sp. nov., isolated from marine sediment.</title>
        <authorList>
            <person name="Ji X."/>
        </authorList>
    </citation>
    <scope>NUCLEOTIDE SEQUENCE [LARGE SCALE GENOMIC DNA]</scope>
    <source>
        <strain evidence="6 7">404</strain>
    </source>
</reference>
<dbReference type="GO" id="GO:0022857">
    <property type="term" value="F:transmembrane transporter activity"/>
    <property type="evidence" value="ECO:0007669"/>
    <property type="project" value="TreeGrafter"/>
</dbReference>
<dbReference type="PANTHER" id="PTHR24220:SF689">
    <property type="entry name" value="LIPOPROTEIN-RELEASING SYSTEM ATP-BINDING PROTEIN LOLD"/>
    <property type="match status" value="1"/>
</dbReference>
<dbReference type="GO" id="GO:0044874">
    <property type="term" value="P:lipoprotein localization to outer membrane"/>
    <property type="evidence" value="ECO:0007669"/>
    <property type="project" value="TreeGrafter"/>
</dbReference>
<dbReference type="SMART" id="SM00382">
    <property type="entry name" value="AAA"/>
    <property type="match status" value="1"/>
</dbReference>
<evidence type="ECO:0000313" key="7">
    <source>
        <dbReference type="Proteomes" id="UP000571701"/>
    </source>
</evidence>
<dbReference type="AlphaFoldDB" id="A0A7W2FPD8"/>
<evidence type="ECO:0000256" key="3">
    <source>
        <dbReference type="ARBA" id="ARBA00022840"/>
    </source>
</evidence>
<dbReference type="InterPro" id="IPR017871">
    <property type="entry name" value="ABC_transporter-like_CS"/>
</dbReference>
<keyword evidence="7" id="KW-1185">Reference proteome</keyword>
<protein>
    <submittedName>
        <fullName evidence="6">ABC transporter ATP-binding protein</fullName>
    </submittedName>
</protein>
<evidence type="ECO:0000256" key="2">
    <source>
        <dbReference type="ARBA" id="ARBA00022741"/>
    </source>
</evidence>
<dbReference type="InterPro" id="IPR003593">
    <property type="entry name" value="AAA+_ATPase"/>
</dbReference>
<dbReference type="SUPFAM" id="SSF52540">
    <property type="entry name" value="P-loop containing nucleoside triphosphate hydrolases"/>
    <property type="match status" value="1"/>
</dbReference>
<dbReference type="GO" id="GO:0089705">
    <property type="term" value="P:protein localization to outer membrane"/>
    <property type="evidence" value="ECO:0007669"/>
    <property type="project" value="TreeGrafter"/>
</dbReference>
<accession>A0A7W2FPD8</accession>
<evidence type="ECO:0000313" key="6">
    <source>
        <dbReference type="EMBL" id="MBA5761689.1"/>
    </source>
</evidence>
<feature type="domain" description="ABC transporter" evidence="5">
    <location>
        <begin position="2"/>
        <end position="240"/>
    </location>
</feature>
<proteinExistence type="inferred from homology"/>
<dbReference type="EMBL" id="JACFYF010000002">
    <property type="protein sequence ID" value="MBA5761689.1"/>
    <property type="molecule type" value="Genomic_DNA"/>
</dbReference>
<gene>
    <name evidence="6" type="ORF">H2O73_04950</name>
</gene>
<dbReference type="PANTHER" id="PTHR24220">
    <property type="entry name" value="IMPORT ATP-BINDING PROTEIN"/>
    <property type="match status" value="1"/>
</dbReference>
<dbReference type="InterPro" id="IPR015854">
    <property type="entry name" value="ABC_transpr_LolD-like"/>
</dbReference>
<dbReference type="Pfam" id="PF00005">
    <property type="entry name" value="ABC_tran"/>
    <property type="match status" value="1"/>
</dbReference>
<dbReference type="InterPro" id="IPR017911">
    <property type="entry name" value="MacB-like_ATP-bd"/>
</dbReference>
<dbReference type="InterPro" id="IPR027417">
    <property type="entry name" value="P-loop_NTPase"/>
</dbReference>
<keyword evidence="1" id="KW-0813">Transport</keyword>
<keyword evidence="2" id="KW-0547">Nucleotide-binding</keyword>
<sequence>MIVFNQIQRHYQLGNQTVAALTNVSGEIQTGEMVALCGPSGSGKSTLLNVLGLLDMQYQGEVSLNGSALPKHPRHAAMLRRTQLGFIFQRFNLIPVMSALENVAYPLQINGFDKKQQRYKAEQMLDWVGLADFIHQRPDNLSGGQQQRVAIARALVHQPTLVIADEPTASLDSKTANLVVDIMKNLGQEMNTTFVIATHDIRMASRCDRTIELLDGQLHHVDTNQFDITPSSVNQHEISYAHNDREVTSWAN</sequence>
<evidence type="ECO:0000259" key="5">
    <source>
        <dbReference type="PROSITE" id="PS50893"/>
    </source>
</evidence>
<evidence type="ECO:0000256" key="1">
    <source>
        <dbReference type="ARBA" id="ARBA00022448"/>
    </source>
</evidence>